<evidence type="ECO:0000256" key="1">
    <source>
        <dbReference type="SAM" id="Phobius"/>
    </source>
</evidence>
<dbReference type="EMBL" id="ON169992">
    <property type="protein sequence ID" value="UZT27015.1"/>
    <property type="molecule type" value="Genomic_DNA"/>
</dbReference>
<keyword evidence="1" id="KW-0812">Transmembrane</keyword>
<organism evidence="2">
    <name type="scientific">Xyloterini sp</name>
    <dbReference type="NCBI Taxonomy" id="2995406"/>
    <lineage>
        <taxon>Eukaryota</taxon>
        <taxon>Metazoa</taxon>
        <taxon>Ecdysozoa</taxon>
        <taxon>Arthropoda</taxon>
        <taxon>Hexapoda</taxon>
        <taxon>Insecta</taxon>
        <taxon>Pterygota</taxon>
        <taxon>Neoptera</taxon>
        <taxon>Endopterygota</taxon>
        <taxon>Coleoptera</taxon>
        <taxon>Polyphaga</taxon>
        <taxon>Cucujiformia</taxon>
        <taxon>Curculionidae</taxon>
        <taxon>Scolytinae</taxon>
    </lineage>
</organism>
<evidence type="ECO:0000313" key="2">
    <source>
        <dbReference type="EMBL" id="UZT27015.1"/>
    </source>
</evidence>
<dbReference type="AlphaFoldDB" id="A0A9E8G374"/>
<sequence length="52" mass="6443">MPQMYPMNWNMQYLWFVSLYLMTIILLYFLLIYTPHNLPSISGKKLKINWSW</sequence>
<keyword evidence="2" id="KW-0496">Mitochondrion</keyword>
<geneLocation type="mitochondrion" evidence="2"/>
<protein>
    <submittedName>
        <fullName evidence="2">ATP synthase F0 subunit 8</fullName>
    </submittedName>
</protein>
<name>A0A9E8G374_9CUCU</name>
<feature type="transmembrane region" description="Helical" evidence="1">
    <location>
        <begin position="12"/>
        <end position="34"/>
    </location>
</feature>
<accession>A0A9E8G374</accession>
<keyword evidence="1" id="KW-0472">Membrane</keyword>
<proteinExistence type="predicted"/>
<reference evidence="2" key="1">
    <citation type="submission" date="2022-04" db="EMBL/GenBank/DDBJ databases">
        <title>Five Complete Miogenomes of Bark Beetles (Coleoptera: Curculionidae, Scolytinae): A Comparative Analysis and Phylogenetic Implications.</title>
        <authorList>
            <person name="Guo Q."/>
            <person name="Huang W."/>
            <person name="Chen X."/>
            <person name="Wang X."/>
        </authorList>
    </citation>
    <scope>NUCLEOTIDE SEQUENCE</scope>
    <source>
        <tissue evidence="2">Leg</tissue>
    </source>
</reference>
<keyword evidence="1" id="KW-1133">Transmembrane helix</keyword>
<gene>
    <name evidence="2" type="primary">atp8</name>
</gene>